<dbReference type="EMBL" id="BMOF01000002">
    <property type="protein sequence ID" value="GGJ92519.1"/>
    <property type="molecule type" value="Genomic_DNA"/>
</dbReference>
<accession>A0A8J3B3W0</accession>
<sequence length="258" mass="28348">MKYVRDEIWKPQGDALTACHARWLTLGAFVHPSRRRFWYVPRRREVALFVQLAQHVSGRPDPLVVDVGCGLGLMSYLLAQEGCRVIALDASTAALDAARALYGDHPRITFVQGDVTELASRWGQEADGLFVSWVPPYARWGPALFGSGVPLVYVVGDPEATGSALAEEMGRYVRVLSYPTPAWHEVLGWLALLARGERPDPATTLTASNRHQVFLRADRAAPPSLDLPSAPPYPWEAELDALGLVPGTPTKDGVIWPF</sequence>
<dbReference type="SUPFAM" id="SSF53335">
    <property type="entry name" value="S-adenosyl-L-methionine-dependent methyltransferases"/>
    <property type="match status" value="1"/>
</dbReference>
<evidence type="ECO:0000259" key="1">
    <source>
        <dbReference type="Pfam" id="PF13649"/>
    </source>
</evidence>
<dbReference type="Pfam" id="PF13649">
    <property type="entry name" value="Methyltransf_25"/>
    <property type="match status" value="1"/>
</dbReference>
<organism evidence="2 3">
    <name type="scientific">Calditerricola satsumensis</name>
    <dbReference type="NCBI Taxonomy" id="373054"/>
    <lineage>
        <taxon>Bacteria</taxon>
        <taxon>Bacillati</taxon>
        <taxon>Bacillota</taxon>
        <taxon>Bacilli</taxon>
        <taxon>Bacillales</taxon>
        <taxon>Bacillaceae</taxon>
        <taxon>Calditerricola</taxon>
    </lineage>
</organism>
<evidence type="ECO:0000313" key="3">
    <source>
        <dbReference type="Proteomes" id="UP000637720"/>
    </source>
</evidence>
<comment type="caution">
    <text evidence="2">The sequence shown here is derived from an EMBL/GenBank/DDBJ whole genome shotgun (WGS) entry which is preliminary data.</text>
</comment>
<reference evidence="2" key="2">
    <citation type="submission" date="2020-09" db="EMBL/GenBank/DDBJ databases">
        <authorList>
            <person name="Sun Q."/>
            <person name="Ohkuma M."/>
        </authorList>
    </citation>
    <scope>NUCLEOTIDE SEQUENCE</scope>
    <source>
        <strain evidence="2">JCM 14719</strain>
    </source>
</reference>
<name>A0A8J3B3W0_9BACI</name>
<dbReference type="CDD" id="cd02440">
    <property type="entry name" value="AdoMet_MTases"/>
    <property type="match status" value="1"/>
</dbReference>
<protein>
    <recommendedName>
        <fullName evidence="1">Methyltransferase domain-containing protein</fullName>
    </recommendedName>
</protein>
<dbReference type="InterPro" id="IPR029063">
    <property type="entry name" value="SAM-dependent_MTases_sf"/>
</dbReference>
<dbReference type="Proteomes" id="UP000637720">
    <property type="component" value="Unassembled WGS sequence"/>
</dbReference>
<dbReference type="Gene3D" id="3.40.50.150">
    <property type="entry name" value="Vaccinia Virus protein VP39"/>
    <property type="match status" value="1"/>
</dbReference>
<dbReference type="AlphaFoldDB" id="A0A8J3B3W0"/>
<gene>
    <name evidence="2" type="ORF">GCM10007043_02720</name>
</gene>
<feature type="domain" description="Methyltransferase" evidence="1">
    <location>
        <begin position="64"/>
        <end position="121"/>
    </location>
</feature>
<keyword evidence="3" id="KW-1185">Reference proteome</keyword>
<evidence type="ECO:0000313" key="2">
    <source>
        <dbReference type="EMBL" id="GGJ92519.1"/>
    </source>
</evidence>
<dbReference type="RefSeq" id="WP_054670345.1">
    <property type="nucleotide sequence ID" value="NZ_BMOF01000002.1"/>
</dbReference>
<dbReference type="InterPro" id="IPR041698">
    <property type="entry name" value="Methyltransf_25"/>
</dbReference>
<proteinExistence type="predicted"/>
<reference evidence="2" key="1">
    <citation type="journal article" date="2014" name="Int. J. Syst. Evol. Microbiol.">
        <title>Complete genome sequence of Corynebacterium casei LMG S-19264T (=DSM 44701T), isolated from a smear-ripened cheese.</title>
        <authorList>
            <consortium name="US DOE Joint Genome Institute (JGI-PGF)"/>
            <person name="Walter F."/>
            <person name="Albersmeier A."/>
            <person name="Kalinowski J."/>
            <person name="Ruckert C."/>
        </authorList>
    </citation>
    <scope>NUCLEOTIDE SEQUENCE</scope>
    <source>
        <strain evidence="2">JCM 14719</strain>
    </source>
</reference>